<evidence type="ECO:0000259" key="8">
    <source>
        <dbReference type="PROSITE" id="PS50928"/>
    </source>
</evidence>
<protein>
    <submittedName>
        <fullName evidence="9">Sugar ABC transporter permease</fullName>
    </submittedName>
</protein>
<dbReference type="CDD" id="cd06261">
    <property type="entry name" value="TM_PBP2"/>
    <property type="match status" value="1"/>
</dbReference>
<evidence type="ECO:0000256" key="6">
    <source>
        <dbReference type="ARBA" id="ARBA00023136"/>
    </source>
</evidence>
<feature type="transmembrane region" description="Helical" evidence="7">
    <location>
        <begin position="186"/>
        <end position="208"/>
    </location>
</feature>
<dbReference type="STRING" id="1963862.B4O97_10605"/>
<name>A0A1Y1RZ28_9SPIO</name>
<evidence type="ECO:0000256" key="4">
    <source>
        <dbReference type="ARBA" id="ARBA00022692"/>
    </source>
</evidence>
<feature type="domain" description="ABC transmembrane type-1" evidence="8">
    <location>
        <begin position="41"/>
        <end position="255"/>
    </location>
</feature>
<evidence type="ECO:0000256" key="3">
    <source>
        <dbReference type="ARBA" id="ARBA00022475"/>
    </source>
</evidence>
<feature type="transmembrane region" description="Helical" evidence="7">
    <location>
        <begin position="129"/>
        <end position="151"/>
    </location>
</feature>
<dbReference type="Pfam" id="PF00528">
    <property type="entry name" value="BPD_transp_1"/>
    <property type="match status" value="1"/>
</dbReference>
<dbReference type="Gene3D" id="1.10.3720.10">
    <property type="entry name" value="MetI-like"/>
    <property type="match status" value="1"/>
</dbReference>
<dbReference type="GO" id="GO:0055085">
    <property type="term" value="P:transmembrane transport"/>
    <property type="evidence" value="ECO:0007669"/>
    <property type="project" value="InterPro"/>
</dbReference>
<dbReference type="AlphaFoldDB" id="A0A1Y1RZ28"/>
<evidence type="ECO:0000256" key="5">
    <source>
        <dbReference type="ARBA" id="ARBA00022989"/>
    </source>
</evidence>
<evidence type="ECO:0000256" key="2">
    <source>
        <dbReference type="ARBA" id="ARBA00022448"/>
    </source>
</evidence>
<dbReference type="InterPro" id="IPR035906">
    <property type="entry name" value="MetI-like_sf"/>
</dbReference>
<sequence length="264" mass="29844">MFRTMMYSLMQYILYKPQEKAFSGLENYIQAFSDPLFYTSLLNTGFWIAGIITFQFLLGFVTALILKNNFRGQGLARSLVLIPWVTPSVITALMWRWMYDGNYGLINQILRRLGLINEFIPFLADKSTALGAIIFALIWQGFPFFAVMLLAGLQAIPQELYEAASIDGAGKWAGFRRITLPMLKPIILTTVLLRTIWVANSLDIIIIMTGGGPGYSTYTLPVYSYIKAYKGMDFGYASTLAVFLTIFLMIIVFGYIRSILKSEN</sequence>
<keyword evidence="3" id="KW-1003">Cell membrane</keyword>
<dbReference type="PANTHER" id="PTHR43005">
    <property type="entry name" value="BLR7065 PROTEIN"/>
    <property type="match status" value="1"/>
</dbReference>
<feature type="transmembrane region" description="Helical" evidence="7">
    <location>
        <begin position="234"/>
        <end position="256"/>
    </location>
</feature>
<keyword evidence="4 7" id="KW-0812">Transmembrane</keyword>
<comment type="subcellular location">
    <subcellularLocation>
        <location evidence="1 7">Cell membrane</location>
        <topology evidence="1 7">Multi-pass membrane protein</topology>
    </subcellularLocation>
</comment>
<gene>
    <name evidence="9" type="ORF">B4O97_10605</name>
</gene>
<comment type="similarity">
    <text evidence="7">Belongs to the binding-protein-dependent transport system permease family.</text>
</comment>
<dbReference type="SUPFAM" id="SSF161098">
    <property type="entry name" value="MetI-like"/>
    <property type="match status" value="1"/>
</dbReference>
<feature type="transmembrane region" description="Helical" evidence="7">
    <location>
        <begin position="45"/>
        <end position="66"/>
    </location>
</feature>
<evidence type="ECO:0000313" key="10">
    <source>
        <dbReference type="Proteomes" id="UP000192343"/>
    </source>
</evidence>
<dbReference type="EMBL" id="MWQY01000010">
    <property type="protein sequence ID" value="ORC35197.1"/>
    <property type="molecule type" value="Genomic_DNA"/>
</dbReference>
<keyword evidence="6 7" id="KW-0472">Membrane</keyword>
<keyword evidence="2 7" id="KW-0813">Transport</keyword>
<feature type="transmembrane region" description="Helical" evidence="7">
    <location>
        <begin position="78"/>
        <end position="98"/>
    </location>
</feature>
<accession>A0A1Y1RZ28</accession>
<evidence type="ECO:0000313" key="9">
    <source>
        <dbReference type="EMBL" id="ORC35197.1"/>
    </source>
</evidence>
<dbReference type="OrthoDB" id="368671at2"/>
<dbReference type="Proteomes" id="UP000192343">
    <property type="component" value="Unassembled WGS sequence"/>
</dbReference>
<evidence type="ECO:0000256" key="7">
    <source>
        <dbReference type="RuleBase" id="RU363032"/>
    </source>
</evidence>
<comment type="caution">
    <text evidence="9">The sequence shown here is derived from an EMBL/GenBank/DDBJ whole genome shotgun (WGS) entry which is preliminary data.</text>
</comment>
<dbReference type="PANTHER" id="PTHR43005:SF1">
    <property type="entry name" value="SPERMIDINE_PUTRESCINE TRANSPORT SYSTEM PERMEASE PROTEIN"/>
    <property type="match status" value="1"/>
</dbReference>
<organism evidence="9 10">
    <name type="scientific">Marispirochaeta aestuarii</name>
    <dbReference type="NCBI Taxonomy" id="1963862"/>
    <lineage>
        <taxon>Bacteria</taxon>
        <taxon>Pseudomonadati</taxon>
        <taxon>Spirochaetota</taxon>
        <taxon>Spirochaetia</taxon>
        <taxon>Spirochaetales</taxon>
        <taxon>Spirochaetaceae</taxon>
        <taxon>Marispirochaeta</taxon>
    </lineage>
</organism>
<keyword evidence="5 7" id="KW-1133">Transmembrane helix</keyword>
<keyword evidence="10" id="KW-1185">Reference proteome</keyword>
<dbReference type="InterPro" id="IPR000515">
    <property type="entry name" value="MetI-like"/>
</dbReference>
<dbReference type="GO" id="GO:0005886">
    <property type="term" value="C:plasma membrane"/>
    <property type="evidence" value="ECO:0007669"/>
    <property type="project" value="UniProtKB-SubCell"/>
</dbReference>
<proteinExistence type="inferred from homology"/>
<dbReference type="PROSITE" id="PS50928">
    <property type="entry name" value="ABC_TM1"/>
    <property type="match status" value="1"/>
</dbReference>
<reference evidence="9 10" key="1">
    <citation type="submission" date="2017-03" db="EMBL/GenBank/DDBJ databases">
        <title>Draft Genome sequence of Marispirochaeta sp. strain JC444.</title>
        <authorList>
            <person name="Shivani Y."/>
            <person name="Subhash Y."/>
            <person name="Sasikala C."/>
            <person name="Ramana C."/>
        </authorList>
    </citation>
    <scope>NUCLEOTIDE SEQUENCE [LARGE SCALE GENOMIC DNA]</scope>
    <source>
        <strain evidence="9 10">JC444</strain>
    </source>
</reference>
<evidence type="ECO:0000256" key="1">
    <source>
        <dbReference type="ARBA" id="ARBA00004651"/>
    </source>
</evidence>